<dbReference type="PANTHER" id="PTHR46577">
    <property type="entry name" value="HTH-TYPE TRANSCRIPTIONAL REGULATORY PROTEIN GABR"/>
    <property type="match status" value="1"/>
</dbReference>
<keyword evidence="2" id="KW-0663">Pyridoxal phosphate</keyword>
<dbReference type="GO" id="GO:0030170">
    <property type="term" value="F:pyridoxal phosphate binding"/>
    <property type="evidence" value="ECO:0007669"/>
    <property type="project" value="InterPro"/>
</dbReference>
<dbReference type="SUPFAM" id="SSF53383">
    <property type="entry name" value="PLP-dependent transferases"/>
    <property type="match status" value="1"/>
</dbReference>
<proteinExistence type="inferred from homology"/>
<evidence type="ECO:0000313" key="9">
    <source>
        <dbReference type="Proteomes" id="UP001139354"/>
    </source>
</evidence>
<dbReference type="GO" id="GO:0008483">
    <property type="term" value="F:transaminase activity"/>
    <property type="evidence" value="ECO:0007669"/>
    <property type="project" value="UniProtKB-KW"/>
</dbReference>
<dbReference type="InterPro" id="IPR051446">
    <property type="entry name" value="HTH_trans_reg/aminotransferase"/>
</dbReference>
<dbReference type="InterPro" id="IPR004839">
    <property type="entry name" value="Aminotransferase_I/II_large"/>
</dbReference>
<dbReference type="GO" id="GO:0003700">
    <property type="term" value="F:DNA-binding transcription factor activity"/>
    <property type="evidence" value="ECO:0007669"/>
    <property type="project" value="InterPro"/>
</dbReference>
<keyword evidence="9" id="KW-1185">Reference proteome</keyword>
<dbReference type="Pfam" id="PF00392">
    <property type="entry name" value="GntR"/>
    <property type="match status" value="1"/>
</dbReference>
<feature type="domain" description="HTH gntR-type" evidence="7">
    <location>
        <begin position="22"/>
        <end position="90"/>
    </location>
</feature>
<evidence type="ECO:0000256" key="5">
    <source>
        <dbReference type="ARBA" id="ARBA00023163"/>
    </source>
</evidence>
<dbReference type="SMART" id="SM00345">
    <property type="entry name" value="HTH_GNTR"/>
    <property type="match status" value="1"/>
</dbReference>
<evidence type="ECO:0000256" key="4">
    <source>
        <dbReference type="ARBA" id="ARBA00023125"/>
    </source>
</evidence>
<accession>A0A9X1S401</accession>
<dbReference type="PANTHER" id="PTHR46577:SF1">
    <property type="entry name" value="HTH-TYPE TRANSCRIPTIONAL REGULATORY PROTEIN GABR"/>
    <property type="match status" value="1"/>
</dbReference>
<dbReference type="Gene3D" id="3.40.640.10">
    <property type="entry name" value="Type I PLP-dependent aspartate aminotransferase-like (Major domain)"/>
    <property type="match status" value="1"/>
</dbReference>
<keyword evidence="8" id="KW-0032">Aminotransferase</keyword>
<organism evidence="8 9">
    <name type="scientific">Microbacterium allomyrinae</name>
    <dbReference type="NCBI Taxonomy" id="2830666"/>
    <lineage>
        <taxon>Bacteria</taxon>
        <taxon>Bacillati</taxon>
        <taxon>Actinomycetota</taxon>
        <taxon>Actinomycetes</taxon>
        <taxon>Micrococcales</taxon>
        <taxon>Microbacteriaceae</taxon>
        <taxon>Microbacterium</taxon>
    </lineage>
</organism>
<comment type="similarity">
    <text evidence="1">In the C-terminal section; belongs to the class-I pyridoxal-phosphate-dependent aminotransferase family.</text>
</comment>
<name>A0A9X1S401_9MICO</name>
<evidence type="ECO:0000256" key="1">
    <source>
        <dbReference type="ARBA" id="ARBA00005384"/>
    </source>
</evidence>
<dbReference type="InterPro" id="IPR000524">
    <property type="entry name" value="Tscrpt_reg_HTH_GntR"/>
</dbReference>
<sequence length="472" mass="48937">MTVVDASDRTASASWLLQRIPGRSAREIGEGIVALVTAGDLAVGTRLPTIRELARAADLSPGTVLAVWNQLRAAGLIETHRRGGTIVVDDGLGDGSESDRTTGARATGRGAAAPRTWATVDLHQCAPDISLQPGLRNALLESLADESLNVFGREYMTDPLRRAVAPTWPFAAEAWATAGGGTEALLLAVAAAAEPGSLVAVHEPASPGLLDTLRVLSLTPIGVASDDDGPTSASLRAAVDAGATAFVVQPGGEFALHGRTTPERAAELADVIADSPRRVWVVEDDAIGPLAAVESPSLGVALPGQVIRVRSYCKAYGIDVRTSVLGGSRDLVERTIALRSHGVGSNSRILQNALAHLVGSAAAAASVAEARDVYATRRESLRAALESRGLTVETGPRSLVLWVDVDDETDALVSLAAKGISVAPGSRVFIAAPERSVIRISPLQLPDDADAIAELADQVAKAARGGTREFFD</sequence>
<dbReference type="InterPro" id="IPR036388">
    <property type="entry name" value="WH-like_DNA-bd_sf"/>
</dbReference>
<evidence type="ECO:0000256" key="3">
    <source>
        <dbReference type="ARBA" id="ARBA00023015"/>
    </source>
</evidence>
<dbReference type="GO" id="GO:0003677">
    <property type="term" value="F:DNA binding"/>
    <property type="evidence" value="ECO:0007669"/>
    <property type="project" value="UniProtKB-KW"/>
</dbReference>
<evidence type="ECO:0000313" key="8">
    <source>
        <dbReference type="EMBL" id="MCC2033719.1"/>
    </source>
</evidence>
<dbReference type="InterPro" id="IPR036390">
    <property type="entry name" value="WH_DNA-bd_sf"/>
</dbReference>
<dbReference type="Gene3D" id="1.10.10.10">
    <property type="entry name" value="Winged helix-like DNA-binding domain superfamily/Winged helix DNA-binding domain"/>
    <property type="match status" value="1"/>
</dbReference>
<dbReference type="Pfam" id="PF00155">
    <property type="entry name" value="Aminotran_1_2"/>
    <property type="match status" value="1"/>
</dbReference>
<dbReference type="EMBL" id="JAGTTN010000006">
    <property type="protein sequence ID" value="MCC2033719.1"/>
    <property type="molecule type" value="Genomic_DNA"/>
</dbReference>
<dbReference type="RefSeq" id="WP_229385723.1">
    <property type="nucleotide sequence ID" value="NZ_JAGTTN010000006.1"/>
</dbReference>
<dbReference type="SUPFAM" id="SSF46785">
    <property type="entry name" value="Winged helix' DNA-binding domain"/>
    <property type="match status" value="1"/>
</dbReference>
<keyword evidence="3" id="KW-0805">Transcription regulation</keyword>
<feature type="region of interest" description="Disordered" evidence="6">
    <location>
        <begin position="88"/>
        <end position="110"/>
    </location>
</feature>
<evidence type="ECO:0000256" key="6">
    <source>
        <dbReference type="SAM" id="MobiDB-lite"/>
    </source>
</evidence>
<evidence type="ECO:0000256" key="2">
    <source>
        <dbReference type="ARBA" id="ARBA00022898"/>
    </source>
</evidence>
<keyword evidence="4" id="KW-0238">DNA-binding</keyword>
<comment type="caution">
    <text evidence="8">The sequence shown here is derived from an EMBL/GenBank/DDBJ whole genome shotgun (WGS) entry which is preliminary data.</text>
</comment>
<dbReference type="Proteomes" id="UP001139354">
    <property type="component" value="Unassembled WGS sequence"/>
</dbReference>
<evidence type="ECO:0000259" key="7">
    <source>
        <dbReference type="PROSITE" id="PS50949"/>
    </source>
</evidence>
<dbReference type="AlphaFoldDB" id="A0A9X1S401"/>
<dbReference type="PROSITE" id="PS50949">
    <property type="entry name" value="HTH_GNTR"/>
    <property type="match status" value="1"/>
</dbReference>
<dbReference type="InterPro" id="IPR015421">
    <property type="entry name" value="PyrdxlP-dep_Trfase_major"/>
</dbReference>
<gene>
    <name evidence="8" type="ORF">KEC57_16160</name>
</gene>
<protein>
    <submittedName>
        <fullName evidence="8">Aminotransferase class I/II-fold pyridoxal phosphate-dependent enzyme</fullName>
    </submittedName>
</protein>
<keyword evidence="5" id="KW-0804">Transcription</keyword>
<dbReference type="InterPro" id="IPR015424">
    <property type="entry name" value="PyrdxlP-dep_Trfase"/>
</dbReference>
<keyword evidence="8" id="KW-0808">Transferase</keyword>
<reference evidence="8" key="1">
    <citation type="submission" date="2021-04" db="EMBL/GenBank/DDBJ databases">
        <title>Microbacterium tenobrionis sp. nov. and Microbacterium allomyrinae sp. nov., isolated from larvae of Tenobrio molitor and Allomyrina dichotoma, respectively.</title>
        <authorList>
            <person name="Lee S.D."/>
        </authorList>
    </citation>
    <scope>NUCLEOTIDE SEQUENCE</scope>
    <source>
        <strain evidence="8">BWT-G7</strain>
    </source>
</reference>